<feature type="compositionally biased region" description="Polar residues" evidence="1">
    <location>
        <begin position="593"/>
        <end position="606"/>
    </location>
</feature>
<organism evidence="2 3">
    <name type="scientific">Malassezia japonica</name>
    <dbReference type="NCBI Taxonomy" id="223818"/>
    <lineage>
        <taxon>Eukaryota</taxon>
        <taxon>Fungi</taxon>
        <taxon>Dikarya</taxon>
        <taxon>Basidiomycota</taxon>
        <taxon>Ustilaginomycotina</taxon>
        <taxon>Malasseziomycetes</taxon>
        <taxon>Malasseziales</taxon>
        <taxon>Malasseziaceae</taxon>
        <taxon>Malassezia</taxon>
    </lineage>
</organism>
<dbReference type="Proteomes" id="UP001217754">
    <property type="component" value="Chromosome 5"/>
</dbReference>
<evidence type="ECO:0000313" key="2">
    <source>
        <dbReference type="EMBL" id="WFD40124.1"/>
    </source>
</evidence>
<feature type="compositionally biased region" description="Polar residues" evidence="1">
    <location>
        <begin position="614"/>
        <end position="633"/>
    </location>
</feature>
<keyword evidence="3" id="KW-1185">Reference proteome</keyword>
<proteinExistence type="predicted"/>
<gene>
    <name evidence="2" type="primary">PKP2_2</name>
    <name evidence="2" type="ORF">MJAP1_003109</name>
</gene>
<evidence type="ECO:0008006" key="4">
    <source>
        <dbReference type="Google" id="ProtNLM"/>
    </source>
</evidence>
<protein>
    <recommendedName>
        <fullName evidence="4">Anaphase spindle elongation protein 1</fullName>
    </recommendedName>
</protein>
<accession>A0AAF0JBL8</accession>
<dbReference type="GeneID" id="85226760"/>
<reference evidence="2" key="1">
    <citation type="submission" date="2023-03" db="EMBL/GenBank/DDBJ databases">
        <title>Mating type loci evolution in Malassezia.</title>
        <authorList>
            <person name="Coelho M.A."/>
        </authorList>
    </citation>
    <scope>NUCLEOTIDE SEQUENCE</scope>
    <source>
        <strain evidence="2">CBS 9431</strain>
    </source>
</reference>
<feature type="compositionally biased region" description="Low complexity" evidence="1">
    <location>
        <begin position="540"/>
        <end position="555"/>
    </location>
</feature>
<dbReference type="RefSeq" id="XP_060123021.1">
    <property type="nucleotide sequence ID" value="XM_060267038.1"/>
</dbReference>
<dbReference type="GO" id="GO:0051256">
    <property type="term" value="P:mitotic spindle midzone assembly"/>
    <property type="evidence" value="ECO:0007669"/>
    <property type="project" value="TreeGrafter"/>
</dbReference>
<feature type="region of interest" description="Disordered" evidence="1">
    <location>
        <begin position="515"/>
        <end position="633"/>
    </location>
</feature>
<sequence length="633" mass="70617">MDAATLSALIDASSAELAALHAQLGSPPAELEKAMAALKTCIHDAVHAQLRLVQADVTRVAEQCTQYEKNITALCAATGAKREGEKGDAPLLAQEAHLKDEQGRLEKAYDAQKQQCAVVLEQIRTLDACMSDAGGKVPDPDVAHGEWQDVSAQYLQRLESHWQHVQQVYTARKVQMEAQLTEIVQLWSDLHVMPKVTVLGRQISADASEQAQFHLAILRYIQQVPSLDDGTFHGEFVPLEQGDTSLLAAEVTALNVDDTPAPTHSLLQPTDGVMAQSEALRTSLEQEKTQRETNIQTYYDELCELWGRFGVPDDEMDAFVHEHCGSTLGVVAAYKEELDKMRALKSQHMSLFIAKTREQIWDQWDALYMSEEERQSLFPAYFLELPSDDAPATDFDWDAILAQHEQMCTRLGEMLEQRAPLLAKIGEYRRICDEAIQLENSSHDAARLLGRGNRGDPGRLLREEKMRKRVKIQKPRIEQELLGLIPQWEEENDMPFLMDGRRYVEYLQEQLEAAKENAKHVRTRAPVRDAKPAPAHGQKRPAPASRPVSRAAPRVAAPPPRPASRAAPTPRPRVGARVAYAETPRTTAPYAETPQTGCASDETTLETPLHRQRTPSTLLASSFAQPTPSGRHW</sequence>
<dbReference type="AlphaFoldDB" id="A0AAF0JBL8"/>
<evidence type="ECO:0000313" key="3">
    <source>
        <dbReference type="Proteomes" id="UP001217754"/>
    </source>
</evidence>
<dbReference type="InterPro" id="IPR007145">
    <property type="entry name" value="MAP65_Ase1_PRC1"/>
</dbReference>
<dbReference type="Pfam" id="PF03999">
    <property type="entry name" value="MAP65_ASE1"/>
    <property type="match status" value="2"/>
</dbReference>
<dbReference type="EMBL" id="CP119962">
    <property type="protein sequence ID" value="WFD40124.1"/>
    <property type="molecule type" value="Genomic_DNA"/>
</dbReference>
<dbReference type="Gene3D" id="1.20.58.1520">
    <property type="match status" value="1"/>
</dbReference>
<evidence type="ECO:0000256" key="1">
    <source>
        <dbReference type="SAM" id="MobiDB-lite"/>
    </source>
</evidence>
<dbReference type="PANTHER" id="PTHR19321">
    <property type="entry name" value="PROTEIN REGULATOR OF CYTOKINESIS 1 PRC1-RELATED"/>
    <property type="match status" value="1"/>
</dbReference>
<dbReference type="GO" id="GO:0005737">
    <property type="term" value="C:cytoplasm"/>
    <property type="evidence" value="ECO:0007669"/>
    <property type="project" value="TreeGrafter"/>
</dbReference>
<dbReference type="GO" id="GO:1990023">
    <property type="term" value="C:mitotic spindle midzone"/>
    <property type="evidence" value="ECO:0007669"/>
    <property type="project" value="TreeGrafter"/>
</dbReference>
<dbReference type="PANTHER" id="PTHR19321:SF41">
    <property type="entry name" value="FASCETTO-RELATED"/>
    <property type="match status" value="1"/>
</dbReference>
<name>A0AAF0JBL8_9BASI</name>
<dbReference type="GO" id="GO:0008017">
    <property type="term" value="F:microtubule binding"/>
    <property type="evidence" value="ECO:0007669"/>
    <property type="project" value="InterPro"/>
</dbReference>